<evidence type="ECO:0000313" key="2">
    <source>
        <dbReference type="Proteomes" id="UP000549250"/>
    </source>
</evidence>
<comment type="caution">
    <text evidence="1">The sequence shown here is derived from an EMBL/GenBank/DDBJ whole genome shotgun (WGS) entry which is preliminary data.</text>
</comment>
<name>A0A839T3W9_AZOMA</name>
<dbReference type="EMBL" id="JACHXI010000009">
    <property type="protein sequence ID" value="MBB3103788.1"/>
    <property type="molecule type" value="Genomic_DNA"/>
</dbReference>
<dbReference type="RefSeq" id="WP_183166692.1">
    <property type="nucleotide sequence ID" value="NZ_JACHXI010000009.1"/>
</dbReference>
<dbReference type="Proteomes" id="UP000549250">
    <property type="component" value="Unassembled WGS sequence"/>
</dbReference>
<protein>
    <submittedName>
        <fullName evidence="1">Uncharacterized protein</fullName>
    </submittedName>
</protein>
<evidence type="ECO:0000313" key="1">
    <source>
        <dbReference type="EMBL" id="MBB3103788.1"/>
    </source>
</evidence>
<dbReference type="AlphaFoldDB" id="A0A839T3W9"/>
<organism evidence="1 2">
    <name type="scientific">Azomonas macrocytogenes</name>
    <name type="common">Azotobacter macrocytogenes</name>
    <dbReference type="NCBI Taxonomy" id="69962"/>
    <lineage>
        <taxon>Bacteria</taxon>
        <taxon>Pseudomonadati</taxon>
        <taxon>Pseudomonadota</taxon>
        <taxon>Gammaproteobacteria</taxon>
        <taxon>Pseudomonadales</taxon>
        <taxon>Pseudomonadaceae</taxon>
        <taxon>Azomonas</taxon>
    </lineage>
</organism>
<accession>A0A839T3W9</accession>
<proteinExistence type="predicted"/>
<reference evidence="1 2" key="1">
    <citation type="submission" date="2020-08" db="EMBL/GenBank/DDBJ databases">
        <title>Genomic Encyclopedia of Type Strains, Phase III (KMG-III): the genomes of soil and plant-associated and newly described type strains.</title>
        <authorList>
            <person name="Whitman W."/>
        </authorList>
    </citation>
    <scope>NUCLEOTIDE SEQUENCE [LARGE SCALE GENOMIC DNA]</scope>
    <source>
        <strain evidence="1 2">CECT 4462</strain>
    </source>
</reference>
<keyword evidence="2" id="KW-1185">Reference proteome</keyword>
<gene>
    <name evidence="1" type="ORF">FHR87_002185</name>
</gene>
<sequence length="246" mass="27588">MSFRVEAKGFREQLAGLTELERNQLPFAMALALTRTAQDVKAAIQNDMRSVFDRPTRFTLNSLYVWPAKKTRLSASVEVKDIGGKAIAPSYWLAPEIYGGGRRDKRTEVALHRRGLLPDGKYVVPGKGADLDQFGNIKRGQVTKLMSGLRAFGEVGFNANASGSKRSKQKGNAKSFFVMRRGREPIGVAQRTGRGRDDLKMVLAFVGKPSYSKRLPFFETAERIAEQQMPVRFREAMAQAMRTRQR</sequence>